<gene>
    <name evidence="2" type="ORF">A3B93_00805</name>
</gene>
<organism evidence="2 3">
    <name type="scientific">Candidatus Nomurabacteria bacterium RIFCSPHIGHO2_02_FULL_42_24</name>
    <dbReference type="NCBI Taxonomy" id="1801757"/>
    <lineage>
        <taxon>Bacteria</taxon>
        <taxon>Candidatus Nomuraibacteriota</taxon>
    </lineage>
</organism>
<accession>A0A1F6WIG2</accession>
<dbReference type="Gene3D" id="2.60.40.10">
    <property type="entry name" value="Immunoglobulins"/>
    <property type="match status" value="1"/>
</dbReference>
<protein>
    <submittedName>
        <fullName evidence="2">Uncharacterized protein</fullName>
    </submittedName>
</protein>
<proteinExistence type="predicted"/>
<evidence type="ECO:0000313" key="3">
    <source>
        <dbReference type="Proteomes" id="UP000179880"/>
    </source>
</evidence>
<keyword evidence="1" id="KW-0812">Transmembrane</keyword>
<comment type="caution">
    <text evidence="2">The sequence shown here is derived from an EMBL/GenBank/DDBJ whole genome shotgun (WGS) entry which is preliminary data.</text>
</comment>
<dbReference type="InterPro" id="IPR013783">
    <property type="entry name" value="Ig-like_fold"/>
</dbReference>
<keyword evidence="1" id="KW-0472">Membrane</keyword>
<keyword evidence="1" id="KW-1133">Transmembrane helix</keyword>
<dbReference type="Proteomes" id="UP000179880">
    <property type="component" value="Unassembled WGS sequence"/>
</dbReference>
<name>A0A1F6WIG2_9BACT</name>
<feature type="transmembrane region" description="Helical" evidence="1">
    <location>
        <begin position="12"/>
        <end position="28"/>
    </location>
</feature>
<dbReference type="AlphaFoldDB" id="A0A1F6WIG2"/>
<reference evidence="2 3" key="1">
    <citation type="journal article" date="2016" name="Nat. Commun.">
        <title>Thousands of microbial genomes shed light on interconnected biogeochemical processes in an aquifer system.</title>
        <authorList>
            <person name="Anantharaman K."/>
            <person name="Brown C.T."/>
            <person name="Hug L.A."/>
            <person name="Sharon I."/>
            <person name="Castelle C.J."/>
            <person name="Probst A.J."/>
            <person name="Thomas B.C."/>
            <person name="Singh A."/>
            <person name="Wilkins M.J."/>
            <person name="Karaoz U."/>
            <person name="Brodie E.L."/>
            <person name="Williams K.H."/>
            <person name="Hubbard S.S."/>
            <person name="Banfield J.F."/>
        </authorList>
    </citation>
    <scope>NUCLEOTIDE SEQUENCE [LARGE SCALE GENOMIC DNA]</scope>
</reference>
<evidence type="ECO:0000256" key="1">
    <source>
        <dbReference type="SAM" id="Phobius"/>
    </source>
</evidence>
<sequence>MTTRIVKTLYKISLVIFLFVAVIGYAFLKTKDLTAGAYIKLDEAPPSSTTEALIKFSGFIPREGALNINGRKIQTDQSGSFRDDILLMTGYNVITLEARDKFGKQVEKTYQIMRL</sequence>
<dbReference type="Pfam" id="PF09136">
    <property type="entry name" value="Glucodextran_B"/>
    <property type="match status" value="1"/>
</dbReference>
<evidence type="ECO:0000313" key="2">
    <source>
        <dbReference type="EMBL" id="OGI81697.1"/>
    </source>
</evidence>
<dbReference type="EMBL" id="MFUH01000020">
    <property type="protein sequence ID" value="OGI81697.1"/>
    <property type="molecule type" value="Genomic_DNA"/>
</dbReference>